<dbReference type="EMBL" id="JAARRL010000003">
    <property type="protein sequence ID" value="MBC1499573.1"/>
    <property type="molecule type" value="Genomic_DNA"/>
</dbReference>
<sequence>MKNKKNWLLIGSAVGALGAAVVYAVLNQKTLDPFEEGKVEELDLEENNMVSEGAMSTIDYENKRQELKK</sequence>
<accession>A0A841Z5B0</accession>
<keyword evidence="1" id="KW-0732">Signal</keyword>
<dbReference type="AlphaFoldDB" id="A0A841Z5B0"/>
<evidence type="ECO:0000313" key="3">
    <source>
        <dbReference type="Proteomes" id="UP000564536"/>
    </source>
</evidence>
<proteinExistence type="predicted"/>
<reference evidence="2 3" key="1">
    <citation type="submission" date="2020-03" db="EMBL/GenBank/DDBJ databases">
        <title>Soil Listeria distribution.</title>
        <authorList>
            <person name="Liao J."/>
            <person name="Wiedmann M."/>
        </authorList>
    </citation>
    <scope>NUCLEOTIDE SEQUENCE [LARGE SCALE GENOMIC DNA]</scope>
    <source>
        <strain evidence="2 3">FSL L7-1523</strain>
    </source>
</reference>
<dbReference type="RefSeq" id="WP_185424534.1">
    <property type="nucleotide sequence ID" value="NZ_JAARRL010000003.1"/>
</dbReference>
<feature type="chain" id="PRO_5039018029" description="Methanol dehydrogenase" evidence="1">
    <location>
        <begin position="25"/>
        <end position="69"/>
    </location>
</feature>
<name>A0A841Z5B0_9LIST</name>
<gene>
    <name evidence="2" type="ORF">HB943_03080</name>
</gene>
<evidence type="ECO:0000313" key="2">
    <source>
        <dbReference type="EMBL" id="MBC1499573.1"/>
    </source>
</evidence>
<evidence type="ECO:0000256" key="1">
    <source>
        <dbReference type="SAM" id="SignalP"/>
    </source>
</evidence>
<evidence type="ECO:0008006" key="4">
    <source>
        <dbReference type="Google" id="ProtNLM"/>
    </source>
</evidence>
<protein>
    <recommendedName>
        <fullName evidence="4">Methanol dehydrogenase</fullName>
    </recommendedName>
</protein>
<dbReference type="Proteomes" id="UP000564536">
    <property type="component" value="Unassembled WGS sequence"/>
</dbReference>
<feature type="signal peptide" evidence="1">
    <location>
        <begin position="1"/>
        <end position="24"/>
    </location>
</feature>
<comment type="caution">
    <text evidence="2">The sequence shown here is derived from an EMBL/GenBank/DDBJ whole genome shotgun (WGS) entry which is preliminary data.</text>
</comment>
<organism evidence="2 3">
    <name type="scientific">Listeria weihenstephanensis</name>
    <dbReference type="NCBI Taxonomy" id="1006155"/>
    <lineage>
        <taxon>Bacteria</taxon>
        <taxon>Bacillati</taxon>
        <taxon>Bacillota</taxon>
        <taxon>Bacilli</taxon>
        <taxon>Bacillales</taxon>
        <taxon>Listeriaceae</taxon>
        <taxon>Listeria</taxon>
    </lineage>
</organism>